<evidence type="ECO:0000259" key="1">
    <source>
        <dbReference type="Pfam" id="PF01636"/>
    </source>
</evidence>
<dbReference type="Gene3D" id="3.30.200.20">
    <property type="entry name" value="Phosphorylase Kinase, domain 1"/>
    <property type="match status" value="1"/>
</dbReference>
<sequence>MTDFQLSDLVIDEDLVRAMLRDQHPDLAELELREVDGGWDNKMWRLGDHLAVRIPRTPRGPSLLDQEHRWMPEIAKRLPLPVSAPVRLGTATERFPATWLVTTWVAGEPLDHAPIERGAASAEALASFLAALHQEAPEDAPVNPQRSVPLKDHAEVAERGIEHWSTAETLAPMREIWNDALAAVQWDRAPVWIHGDLHPANAVAAEGTLAGVIDFGELCAGDPATDLAAAWLLLPEGAAELCLDAYPDVDEATVLRARGWALLRALNLLSIGHAGEQGWPGGKVSWKPAGEATIARLLA</sequence>
<keyword evidence="2" id="KW-0808">Transferase</keyword>
<dbReference type="EC" id="2.7.-.-" evidence="2"/>
<reference evidence="3" key="1">
    <citation type="journal article" date="2019" name="Int. J. Syst. Evol. Microbiol.">
        <title>The Global Catalogue of Microorganisms (GCM) 10K type strain sequencing project: providing services to taxonomists for standard genome sequencing and annotation.</title>
        <authorList>
            <consortium name="The Broad Institute Genomics Platform"/>
            <consortium name="The Broad Institute Genome Sequencing Center for Infectious Disease"/>
            <person name="Wu L."/>
            <person name="Ma J."/>
        </authorList>
    </citation>
    <scope>NUCLEOTIDE SEQUENCE [LARGE SCALE GENOMIC DNA]</scope>
    <source>
        <strain evidence="3">CGMCC 4.7396</strain>
    </source>
</reference>
<dbReference type="Proteomes" id="UP001595712">
    <property type="component" value="Unassembled WGS sequence"/>
</dbReference>
<dbReference type="Gene3D" id="3.90.1200.10">
    <property type="match status" value="1"/>
</dbReference>
<name>A0ABV7PWG1_9ACTN</name>
<comment type="caution">
    <text evidence="2">The sequence shown here is derived from an EMBL/GenBank/DDBJ whole genome shotgun (WGS) entry which is preliminary data.</text>
</comment>
<keyword evidence="3" id="KW-1185">Reference proteome</keyword>
<dbReference type="InterPro" id="IPR051678">
    <property type="entry name" value="AGP_Transferase"/>
</dbReference>
<dbReference type="PANTHER" id="PTHR21310">
    <property type="entry name" value="AMINOGLYCOSIDE PHOSPHOTRANSFERASE-RELATED-RELATED"/>
    <property type="match status" value="1"/>
</dbReference>
<dbReference type="CDD" id="cd05155">
    <property type="entry name" value="APH_ChoK_like_1"/>
    <property type="match status" value="1"/>
</dbReference>
<proteinExistence type="predicted"/>
<dbReference type="Pfam" id="PF01636">
    <property type="entry name" value="APH"/>
    <property type="match status" value="1"/>
</dbReference>
<accession>A0ABV7PWG1</accession>
<dbReference type="InterPro" id="IPR011009">
    <property type="entry name" value="Kinase-like_dom_sf"/>
</dbReference>
<dbReference type="PANTHER" id="PTHR21310:SF42">
    <property type="entry name" value="BIFUNCTIONAL AAC_APH"/>
    <property type="match status" value="1"/>
</dbReference>
<dbReference type="GO" id="GO:0016740">
    <property type="term" value="F:transferase activity"/>
    <property type="evidence" value="ECO:0007669"/>
    <property type="project" value="UniProtKB-KW"/>
</dbReference>
<dbReference type="EMBL" id="JBHRWO010000004">
    <property type="protein sequence ID" value="MFC3491610.1"/>
    <property type="molecule type" value="Genomic_DNA"/>
</dbReference>
<gene>
    <name evidence="2" type="ORF">ACFO8M_03800</name>
</gene>
<evidence type="ECO:0000313" key="2">
    <source>
        <dbReference type="EMBL" id="MFC3491610.1"/>
    </source>
</evidence>
<organism evidence="2 3">
    <name type="scientific">Glycomyces rhizosphaerae</name>
    <dbReference type="NCBI Taxonomy" id="2054422"/>
    <lineage>
        <taxon>Bacteria</taxon>
        <taxon>Bacillati</taxon>
        <taxon>Actinomycetota</taxon>
        <taxon>Actinomycetes</taxon>
        <taxon>Glycomycetales</taxon>
        <taxon>Glycomycetaceae</taxon>
        <taxon>Glycomyces</taxon>
    </lineage>
</organism>
<dbReference type="InterPro" id="IPR002575">
    <property type="entry name" value="Aminoglycoside_PTrfase"/>
</dbReference>
<dbReference type="RefSeq" id="WP_387970690.1">
    <property type="nucleotide sequence ID" value="NZ_JBHRWO010000004.1"/>
</dbReference>
<dbReference type="SUPFAM" id="SSF56112">
    <property type="entry name" value="Protein kinase-like (PK-like)"/>
    <property type="match status" value="1"/>
</dbReference>
<feature type="domain" description="Aminoglycoside phosphotransferase" evidence="1">
    <location>
        <begin position="32"/>
        <end position="259"/>
    </location>
</feature>
<evidence type="ECO:0000313" key="3">
    <source>
        <dbReference type="Proteomes" id="UP001595712"/>
    </source>
</evidence>
<protein>
    <submittedName>
        <fullName evidence="2">Aminoglycoside phosphotransferase family protein</fullName>
        <ecNumber evidence="2">2.7.-.-</ecNumber>
    </submittedName>
</protein>